<dbReference type="KEGG" id="vg:30308647"/>
<sequence>MAAIGEQNRQSGHCNCCGGDFPEHYAYAVIPDKLSCIEVIE</sequence>
<name>A0A1B1W2E6_9CAUD</name>
<proteinExistence type="predicted"/>
<reference evidence="1" key="1">
    <citation type="submission" date="2016-09" db="EMBL/GenBank/DDBJ databases">
        <authorList>
            <person name="Liu Y."/>
            <person name="Bai C."/>
            <person name="Tong Y."/>
            <person name="Mi Z."/>
            <person name="An X."/>
            <person name="Huang Y."/>
            <person name="Li P."/>
            <person name="Yuan X."/>
            <person name="Niu W."/>
            <person name="Liu H."/>
        </authorList>
    </citation>
    <scope>NUCLEOTIDE SEQUENCE</scope>
</reference>
<dbReference type="EMBL" id="KX523699">
    <property type="protein sequence ID" value="ANW46843.1"/>
    <property type="molecule type" value="Genomic_DNA"/>
</dbReference>
<evidence type="ECO:0000313" key="1">
    <source>
        <dbReference type="EMBL" id="ANW46843.1"/>
    </source>
</evidence>
<protein>
    <submittedName>
        <fullName evidence="1">Uncharacterized protein</fullName>
    </submittedName>
</protein>
<dbReference type="RefSeq" id="YP_009322761.1">
    <property type="nucleotide sequence ID" value="NC_031924.1"/>
</dbReference>
<evidence type="ECO:0000313" key="2">
    <source>
        <dbReference type="Proteomes" id="UP000202982"/>
    </source>
</evidence>
<keyword evidence="2" id="KW-1185">Reference proteome</keyword>
<dbReference type="GeneID" id="30308647"/>
<dbReference type="Proteomes" id="UP000202982">
    <property type="component" value="Segment"/>
</dbReference>
<organism evidence="1 2">
    <name type="scientific">Salmonella phage IME207</name>
    <dbReference type="NCBI Taxonomy" id="1873985"/>
    <lineage>
        <taxon>Viruses</taxon>
        <taxon>Duplodnaviria</taxon>
        <taxon>Heunggongvirae</taxon>
        <taxon>Uroviricota</taxon>
        <taxon>Caudoviricetes</taxon>
        <taxon>Shuimuvirus</taxon>
        <taxon>Shuimuvirus IME207</taxon>
    </lineage>
</organism>
<accession>A0A1B1W2E6</accession>